<dbReference type="GO" id="GO:0000122">
    <property type="term" value="P:negative regulation of transcription by RNA polymerase II"/>
    <property type="evidence" value="ECO:0007669"/>
    <property type="project" value="TreeGrafter"/>
</dbReference>
<accession>A0A0R3U3Q7</accession>
<dbReference type="GO" id="GO:0000978">
    <property type="term" value="F:RNA polymerase II cis-regulatory region sequence-specific DNA binding"/>
    <property type="evidence" value="ECO:0007669"/>
    <property type="project" value="TreeGrafter"/>
</dbReference>
<dbReference type="InterPro" id="IPR013088">
    <property type="entry name" value="Znf_NHR/GATA"/>
</dbReference>
<dbReference type="Pfam" id="PF00105">
    <property type="entry name" value="zf-C4"/>
    <property type="match status" value="1"/>
</dbReference>
<dbReference type="PROSITE" id="PS00031">
    <property type="entry name" value="NUCLEAR_REC_DBD_1"/>
    <property type="match status" value="1"/>
</dbReference>
<dbReference type="SUPFAM" id="SSF57716">
    <property type="entry name" value="Glucocorticoid receptor-like (DNA-binding domain)"/>
    <property type="match status" value="1"/>
</dbReference>
<dbReference type="GO" id="GO:0030154">
    <property type="term" value="P:cell differentiation"/>
    <property type="evidence" value="ECO:0007669"/>
    <property type="project" value="TreeGrafter"/>
</dbReference>
<reference evidence="11" key="1">
    <citation type="submission" date="2016-04" db="UniProtKB">
        <authorList>
            <consortium name="WormBaseParasite"/>
        </authorList>
    </citation>
    <scope>IDENTIFICATION</scope>
</reference>
<evidence type="ECO:0000256" key="3">
    <source>
        <dbReference type="ARBA" id="ARBA00022833"/>
    </source>
</evidence>
<dbReference type="AlphaFoldDB" id="A0A0R3U3Q7"/>
<evidence type="ECO:0000256" key="7">
    <source>
        <dbReference type="ARBA" id="ARBA00023170"/>
    </source>
</evidence>
<dbReference type="GO" id="GO:0008270">
    <property type="term" value="F:zinc ion binding"/>
    <property type="evidence" value="ECO:0007669"/>
    <property type="project" value="UniProtKB-KW"/>
</dbReference>
<keyword evidence="5" id="KW-0238">DNA-binding</keyword>
<dbReference type="InterPro" id="IPR050234">
    <property type="entry name" value="Nuclear_hormone_rcpt_NR1"/>
</dbReference>
<evidence type="ECO:0000256" key="9">
    <source>
        <dbReference type="SAM" id="Phobius"/>
    </source>
</evidence>
<dbReference type="Gene3D" id="3.30.50.10">
    <property type="entry name" value="Erythroid Transcription Factor GATA-1, subunit A"/>
    <property type="match status" value="1"/>
</dbReference>
<keyword evidence="8" id="KW-0539">Nucleus</keyword>
<keyword evidence="9" id="KW-0472">Membrane</keyword>
<protein>
    <submittedName>
        <fullName evidence="11">Nuclear receptor domain-containing protein</fullName>
    </submittedName>
</protein>
<keyword evidence="3" id="KW-0862">Zinc</keyword>
<keyword evidence="4" id="KW-0805">Transcription regulation</keyword>
<keyword evidence="9" id="KW-1133">Transmembrane helix</keyword>
<evidence type="ECO:0000256" key="6">
    <source>
        <dbReference type="ARBA" id="ARBA00023163"/>
    </source>
</evidence>
<evidence type="ECO:0000256" key="8">
    <source>
        <dbReference type="ARBA" id="ARBA00023242"/>
    </source>
</evidence>
<name>A0A0R3U3Q7_MESCO</name>
<evidence type="ECO:0000313" key="11">
    <source>
        <dbReference type="WBParaSite" id="MCOS_0000122601-mRNA-1"/>
    </source>
</evidence>
<feature type="transmembrane region" description="Helical" evidence="9">
    <location>
        <begin position="146"/>
        <end position="164"/>
    </location>
</feature>
<evidence type="ECO:0000256" key="4">
    <source>
        <dbReference type="ARBA" id="ARBA00023015"/>
    </source>
</evidence>
<evidence type="ECO:0000256" key="1">
    <source>
        <dbReference type="ARBA" id="ARBA00022723"/>
    </source>
</evidence>
<keyword evidence="1" id="KW-0479">Metal-binding</keyword>
<dbReference type="PANTHER" id="PTHR24082">
    <property type="entry name" value="NUCLEAR HORMONE RECEPTOR"/>
    <property type="match status" value="1"/>
</dbReference>
<dbReference type="GO" id="GO:0045944">
    <property type="term" value="P:positive regulation of transcription by RNA polymerase II"/>
    <property type="evidence" value="ECO:0007669"/>
    <property type="project" value="TreeGrafter"/>
</dbReference>
<dbReference type="SMART" id="SM00399">
    <property type="entry name" value="ZnF_C4"/>
    <property type="match status" value="1"/>
</dbReference>
<keyword evidence="2" id="KW-0863">Zinc-finger</keyword>
<keyword evidence="6" id="KW-0804">Transcription</keyword>
<dbReference type="PROSITE" id="PS51030">
    <property type="entry name" value="NUCLEAR_REC_DBD_2"/>
    <property type="match status" value="1"/>
</dbReference>
<dbReference type="PANTHER" id="PTHR24082:SF283">
    <property type="entry name" value="NUCLEAR HORMONE RECEPTOR HR96"/>
    <property type="match status" value="1"/>
</dbReference>
<sequence length="231" mass="25099">LSTRVVYVHTTVTHSLPSTMSGAIHSHSGLQGMSVESSSSGPHVRRRDEKQCAVCGDHAVGFNFGAIACESCKAFFRRNALRMPPCLFNANCLIQVKTRRFCSPCRLAKCFAVGMRKSCIMGAFLTLTPCYVCPACTQAHESVCSFVYLTIIGSLGILTCLWFHSQRLIHFEPFLCVSARSDLKKKAIFVVTVPAPSTHSVGIGTRHVISALPTAISHACAFLQVSDDSNQ</sequence>
<dbReference type="InterPro" id="IPR001628">
    <property type="entry name" value="Znf_hrmn_rcpt"/>
</dbReference>
<dbReference type="GO" id="GO:0004879">
    <property type="term" value="F:nuclear receptor activity"/>
    <property type="evidence" value="ECO:0007669"/>
    <property type="project" value="TreeGrafter"/>
</dbReference>
<keyword evidence="7" id="KW-0675">Receptor</keyword>
<dbReference type="WBParaSite" id="MCOS_0000122601-mRNA-1">
    <property type="protein sequence ID" value="MCOS_0000122601-mRNA-1"/>
    <property type="gene ID" value="MCOS_0000122601"/>
</dbReference>
<evidence type="ECO:0000256" key="2">
    <source>
        <dbReference type="ARBA" id="ARBA00022771"/>
    </source>
</evidence>
<evidence type="ECO:0000256" key="5">
    <source>
        <dbReference type="ARBA" id="ARBA00023125"/>
    </source>
</evidence>
<feature type="domain" description="Nuclear receptor" evidence="10">
    <location>
        <begin position="49"/>
        <end position="122"/>
    </location>
</feature>
<proteinExistence type="predicted"/>
<dbReference type="PRINTS" id="PR00047">
    <property type="entry name" value="STROIDFINGER"/>
</dbReference>
<keyword evidence="9" id="KW-0812">Transmembrane</keyword>
<evidence type="ECO:0000259" key="10">
    <source>
        <dbReference type="PROSITE" id="PS51030"/>
    </source>
</evidence>
<organism evidence="11">
    <name type="scientific">Mesocestoides corti</name>
    <name type="common">Flatworm</name>
    <dbReference type="NCBI Taxonomy" id="53468"/>
    <lineage>
        <taxon>Eukaryota</taxon>
        <taxon>Metazoa</taxon>
        <taxon>Spiralia</taxon>
        <taxon>Lophotrochozoa</taxon>
        <taxon>Platyhelminthes</taxon>
        <taxon>Cestoda</taxon>
        <taxon>Eucestoda</taxon>
        <taxon>Cyclophyllidea</taxon>
        <taxon>Mesocestoididae</taxon>
        <taxon>Mesocestoides</taxon>
    </lineage>
</organism>